<evidence type="ECO:0000313" key="5">
    <source>
        <dbReference type="EMBL" id="TPX15548.1"/>
    </source>
</evidence>
<feature type="domain" description="TACO1/YebC-like second and third" evidence="3">
    <location>
        <begin position="114"/>
        <end position="272"/>
    </location>
</feature>
<evidence type="ECO:0000259" key="3">
    <source>
        <dbReference type="Pfam" id="PF01709"/>
    </source>
</evidence>
<dbReference type="RefSeq" id="XP_030997259.1">
    <property type="nucleotide sequence ID" value="XM_031138635.1"/>
</dbReference>
<dbReference type="Pfam" id="PF01709">
    <property type="entry name" value="Transcrip_reg"/>
    <property type="match status" value="1"/>
</dbReference>
<dbReference type="SUPFAM" id="SSF75625">
    <property type="entry name" value="YebC-like"/>
    <property type="match status" value="1"/>
</dbReference>
<dbReference type="STRING" id="1093900.A0A507BFR0"/>
<gene>
    <name evidence="5" type="ORF">E0L32_004246</name>
</gene>
<dbReference type="InterPro" id="IPR029072">
    <property type="entry name" value="YebC-like"/>
</dbReference>
<dbReference type="GO" id="GO:0005739">
    <property type="term" value="C:mitochondrion"/>
    <property type="evidence" value="ECO:0007669"/>
    <property type="project" value="UniProtKB-SubCell"/>
</dbReference>
<dbReference type="InParanoid" id="A0A507BFR0"/>
<dbReference type="Gene3D" id="3.30.70.980">
    <property type="match status" value="2"/>
</dbReference>
<reference evidence="5 6" key="1">
    <citation type="submission" date="2019-06" db="EMBL/GenBank/DDBJ databases">
        <title>Draft genome sequence of the filamentous fungus Phialemoniopsis curvata isolated from diesel fuel.</title>
        <authorList>
            <person name="Varaljay V.A."/>
            <person name="Lyon W.J."/>
            <person name="Crouch A.L."/>
            <person name="Drake C.E."/>
            <person name="Hollomon J.M."/>
            <person name="Nadeau L.J."/>
            <person name="Nunn H.S."/>
            <person name="Stevenson B.S."/>
            <person name="Bojanowski C.L."/>
            <person name="Crookes-Goodson W.J."/>
        </authorList>
    </citation>
    <scope>NUCLEOTIDE SEQUENCE [LARGE SCALE GENOMIC DNA]</scope>
    <source>
        <strain evidence="5 6">D216</strain>
    </source>
</reference>
<evidence type="ECO:0000313" key="6">
    <source>
        <dbReference type="Proteomes" id="UP000319257"/>
    </source>
</evidence>
<evidence type="ECO:0000259" key="4">
    <source>
        <dbReference type="Pfam" id="PF20772"/>
    </source>
</evidence>
<dbReference type="AlphaFoldDB" id="A0A507BFR0"/>
<feature type="domain" description="TACO1/YebC-like N-terminal" evidence="4">
    <location>
        <begin position="36"/>
        <end position="106"/>
    </location>
</feature>
<evidence type="ECO:0000256" key="2">
    <source>
        <dbReference type="ARBA" id="ARBA00008724"/>
    </source>
</evidence>
<comment type="caution">
    <text evidence="5">The sequence shown here is derived from an EMBL/GenBank/DDBJ whole genome shotgun (WGS) entry which is preliminary data.</text>
</comment>
<name>A0A507BFR0_9PEZI</name>
<dbReference type="FunFam" id="1.10.10.200:FF:000002">
    <property type="entry name" value="Probable transcriptional regulatory protein CLM62_37755"/>
    <property type="match status" value="1"/>
</dbReference>
<proteinExistence type="inferred from homology"/>
<dbReference type="FunCoup" id="A0A507BFR0">
    <property type="interactions" value="287"/>
</dbReference>
<dbReference type="InterPro" id="IPR002876">
    <property type="entry name" value="Transcrip_reg_TACO1-like"/>
</dbReference>
<protein>
    <submittedName>
        <fullName evidence="5">Uncharacterized protein</fullName>
    </submittedName>
</protein>
<sequence length="291" mass="32012">MFARSSTSSIRSFQPSVCNQCRRSFTSGQLFQSGHNRWSKIRHDKGAADAKKNRLRSTFSQNITIFSKWGGANPDNNPQLASAVAAAKKAGVPKATIETAIARGQGRTTSGQSLESVTYEVMMPPSVAIILDVETDNIKRALQDLGIMVKRAKGNPTPTKFFFSRMGRVVFEKADGVGPDEIMDDAIEAGAEDIEADDEGNIIVWTQPNQTNQIAQNVGPKFNLKVLAAEILWSVNEETRSKVGTNHEFEKLRDLLAGFQDSPEVQAVYCNVEQGELTDEQWESLEDNIDG</sequence>
<keyword evidence="6" id="KW-1185">Reference proteome</keyword>
<accession>A0A507BFR0</accession>
<comment type="similarity">
    <text evidence="2">Belongs to the TACO1 family.</text>
</comment>
<dbReference type="PANTHER" id="PTHR12532">
    <property type="entry name" value="TRANSLATIONAL ACTIVATOR OF CYTOCHROME C OXIDASE 1"/>
    <property type="match status" value="1"/>
</dbReference>
<dbReference type="InterPro" id="IPR017856">
    <property type="entry name" value="Integrase-like_N"/>
</dbReference>
<dbReference type="OrthoDB" id="2017544at2759"/>
<dbReference type="HAMAP" id="MF_00693">
    <property type="entry name" value="Transcrip_reg_TACO1"/>
    <property type="match status" value="1"/>
</dbReference>
<comment type="subcellular location">
    <subcellularLocation>
        <location evidence="1">Mitochondrion</location>
    </subcellularLocation>
</comment>
<dbReference type="InterPro" id="IPR049083">
    <property type="entry name" value="TACO1_YebC_N"/>
</dbReference>
<dbReference type="InterPro" id="IPR026564">
    <property type="entry name" value="Transcrip_reg_TACO1-like_dom3"/>
</dbReference>
<dbReference type="GeneID" id="41971693"/>
<dbReference type="EMBL" id="SKBQ01000020">
    <property type="protein sequence ID" value="TPX15548.1"/>
    <property type="molecule type" value="Genomic_DNA"/>
</dbReference>
<dbReference type="Proteomes" id="UP000319257">
    <property type="component" value="Unassembled WGS sequence"/>
</dbReference>
<dbReference type="PANTHER" id="PTHR12532:SF0">
    <property type="entry name" value="TRANSLATIONAL ACTIVATOR OF CYTOCHROME C OXIDASE 1"/>
    <property type="match status" value="1"/>
</dbReference>
<dbReference type="Pfam" id="PF20772">
    <property type="entry name" value="TACO1_YebC_N"/>
    <property type="match status" value="1"/>
</dbReference>
<dbReference type="InterPro" id="IPR048300">
    <property type="entry name" value="TACO1_YebC-like_2nd/3rd_dom"/>
</dbReference>
<organism evidence="5 6">
    <name type="scientific">Thyridium curvatum</name>
    <dbReference type="NCBI Taxonomy" id="1093900"/>
    <lineage>
        <taxon>Eukaryota</taxon>
        <taxon>Fungi</taxon>
        <taxon>Dikarya</taxon>
        <taxon>Ascomycota</taxon>
        <taxon>Pezizomycotina</taxon>
        <taxon>Sordariomycetes</taxon>
        <taxon>Sordariomycetidae</taxon>
        <taxon>Thyridiales</taxon>
        <taxon>Thyridiaceae</taxon>
        <taxon>Thyridium</taxon>
    </lineage>
</organism>
<dbReference type="Gene3D" id="1.10.10.200">
    <property type="match status" value="1"/>
</dbReference>
<evidence type="ECO:0000256" key="1">
    <source>
        <dbReference type="ARBA" id="ARBA00004173"/>
    </source>
</evidence>